<name>A0A6J5NNR8_9CAUD</name>
<evidence type="ECO:0000313" key="2">
    <source>
        <dbReference type="EMBL" id="CAB4161480.1"/>
    </source>
</evidence>
<dbReference type="Pfam" id="PF04404">
    <property type="entry name" value="ERF"/>
    <property type="match status" value="1"/>
</dbReference>
<reference evidence="2" key="1">
    <citation type="submission" date="2020-04" db="EMBL/GenBank/DDBJ databases">
        <authorList>
            <person name="Chiriac C."/>
            <person name="Salcher M."/>
            <person name="Ghai R."/>
            <person name="Kavagutti S V."/>
        </authorList>
    </citation>
    <scope>NUCLEOTIDE SEQUENCE</scope>
</reference>
<dbReference type="EMBL" id="LR796704">
    <property type="protein sequence ID" value="CAB4161480.1"/>
    <property type="molecule type" value="Genomic_DNA"/>
</dbReference>
<evidence type="ECO:0000313" key="1">
    <source>
        <dbReference type="EMBL" id="CAB4137080.1"/>
    </source>
</evidence>
<accession>A0A6J5NNR8</accession>
<proteinExistence type="predicted"/>
<gene>
    <name evidence="1" type="ORF">UFOVP320_4</name>
    <name evidence="2" type="ORF">UFOVP768_58</name>
</gene>
<dbReference type="InterPro" id="IPR007499">
    <property type="entry name" value="ERF_bacteria_virus"/>
</dbReference>
<sequence length="218" mass="23340">MTTEKQNVYQLISLVAGELANTGISKNQRNSQGIGYNFRGIDAVYNAIGPLLAKHGLSILPRTLSRDCVERVSGQGKALFYVTVDMEFDFVSAHDGSKHTVKMYGEAMDSGDKATNKAMSAAYKYAMFQAFCIPTEGDNDADSQTHNVAAKQTVPAGYGEFEAATLPAMREAAMQGSESLAAAFQALPKSAHKAAFWQAQGPALKKAAKTADEQETTA</sequence>
<organism evidence="2">
    <name type="scientific">uncultured Caudovirales phage</name>
    <dbReference type="NCBI Taxonomy" id="2100421"/>
    <lineage>
        <taxon>Viruses</taxon>
        <taxon>Duplodnaviria</taxon>
        <taxon>Heunggongvirae</taxon>
        <taxon>Uroviricota</taxon>
        <taxon>Caudoviricetes</taxon>
        <taxon>Peduoviridae</taxon>
        <taxon>Maltschvirus</taxon>
        <taxon>Maltschvirus maltsch</taxon>
    </lineage>
</organism>
<dbReference type="EMBL" id="LR796335">
    <property type="protein sequence ID" value="CAB4137080.1"/>
    <property type="molecule type" value="Genomic_DNA"/>
</dbReference>
<protein>
    <submittedName>
        <fullName evidence="2">Essential recombination function protein</fullName>
    </submittedName>
</protein>